<evidence type="ECO:0000313" key="1">
    <source>
        <dbReference type="EMBL" id="MBR0562901.1"/>
    </source>
</evidence>
<comment type="caution">
    <text evidence="1">The sequence shown here is derived from an EMBL/GenBank/DDBJ whole genome shotgun (WGS) entry which is preliminary data.</text>
</comment>
<keyword evidence="3" id="KW-1185">Reference proteome</keyword>
<dbReference type="PANTHER" id="PTHR41913">
    <property type="entry name" value="DUF1684 DOMAIN-CONTAINING PROTEIN"/>
    <property type="match status" value="1"/>
</dbReference>
<dbReference type="InterPro" id="IPR012467">
    <property type="entry name" value="DUF1684"/>
</dbReference>
<dbReference type="EMBL" id="JAGQFT010000082">
    <property type="protein sequence ID" value="MBR0562901.1"/>
    <property type="molecule type" value="Genomic_DNA"/>
</dbReference>
<reference evidence="2 3" key="1">
    <citation type="journal article" date="2021" name="Microbiol. Resour. Announc.">
        <title>Draft Genome Sequence of Coralloluteibacterium stylophorae LMG 29479T.</title>
        <authorList>
            <person name="Karlyshev A.V."/>
            <person name="Kudryashova E.B."/>
            <person name="Ariskina E.V."/>
            <person name="Conroy A.P."/>
            <person name="Abidueva E.Y."/>
        </authorList>
    </citation>
    <scope>NUCLEOTIDE SEQUENCE [LARGE SCALE GENOMIC DNA]</scope>
    <source>
        <strain evidence="2 3">LMG 29479</strain>
    </source>
</reference>
<reference evidence="1" key="2">
    <citation type="submission" date="2021-04" db="EMBL/GenBank/DDBJ databases">
        <authorList>
            <person name="Karlyshev A.V."/>
        </authorList>
    </citation>
    <scope>NUCLEOTIDE SEQUENCE</scope>
    <source>
        <strain evidence="1">LMG 29479</strain>
    </source>
</reference>
<gene>
    <name evidence="2" type="ORF">KB893_016390</name>
    <name evidence="1" type="ORF">KB893_10290</name>
</gene>
<protein>
    <submittedName>
        <fullName evidence="1">DUF1684 domain-containing protein</fullName>
    </submittedName>
</protein>
<dbReference type="Pfam" id="PF07920">
    <property type="entry name" value="DUF1684"/>
    <property type="match status" value="1"/>
</dbReference>
<dbReference type="AlphaFoldDB" id="A0A8J7VV94"/>
<dbReference type="Proteomes" id="UP000675747">
    <property type="component" value="Unassembled WGS sequence"/>
</dbReference>
<dbReference type="EMBL" id="JAGQFT020000013">
    <property type="protein sequence ID" value="MBS7458721.1"/>
    <property type="molecule type" value="Genomic_DNA"/>
</dbReference>
<evidence type="ECO:0000313" key="2">
    <source>
        <dbReference type="EMBL" id="MBS7458721.1"/>
    </source>
</evidence>
<evidence type="ECO:0000313" key="3">
    <source>
        <dbReference type="Proteomes" id="UP000675747"/>
    </source>
</evidence>
<accession>A0A8J7VV94</accession>
<name>A0A8J7VV94_9GAMM</name>
<dbReference type="PANTHER" id="PTHR41913:SF1">
    <property type="entry name" value="DUF1684 DOMAIN-CONTAINING PROTEIN"/>
    <property type="match status" value="1"/>
</dbReference>
<sequence>MVGVLAALAGCRGDEAGAPTSSQGDSRERQAHRLDVEQWRAERLGALHRPDGWLALVGLHWIEPGGHYAGSSGSNGIRLAAGPAHLGLFDLRDDGRVWFTPDRSRPDVQLDGKPVRGRVVLRTDRDGAPDVLRIDGGLVSAMLIERGGRIALRVRDARAAQANALAAIPHFEVDPAWRIVARFEAHAPGTTLEIVNVLGATEAMANPGRVLFGKDGREYALEALDEGDGRLLLIVADRTSGHDSYGAGRYLGAPRPDRAGRTVLDFNKLENPPCAFTDYATCPLPPAANRLDLAITAGEKRLPRSH</sequence>
<organism evidence="1">
    <name type="scientific">Coralloluteibacterium stylophorae</name>
    <dbReference type="NCBI Taxonomy" id="1776034"/>
    <lineage>
        <taxon>Bacteria</taxon>
        <taxon>Pseudomonadati</taxon>
        <taxon>Pseudomonadota</taxon>
        <taxon>Gammaproteobacteria</taxon>
        <taxon>Lysobacterales</taxon>
        <taxon>Lysobacteraceae</taxon>
        <taxon>Coralloluteibacterium</taxon>
    </lineage>
</organism>
<proteinExistence type="predicted"/>